<evidence type="ECO:0000313" key="2">
    <source>
        <dbReference type="EMBL" id="ERJ70794.1"/>
    </source>
</evidence>
<keyword evidence="1" id="KW-0812">Transmembrane</keyword>
<reference evidence="2 3" key="1">
    <citation type="submission" date="2013-06" db="EMBL/GenBank/DDBJ databases">
        <authorList>
            <person name="Weinstock G."/>
            <person name="Sodergren E."/>
            <person name="Lobos E.A."/>
            <person name="Fulton L."/>
            <person name="Fulton R."/>
            <person name="Courtney L."/>
            <person name="Fronick C."/>
            <person name="O'Laughlin M."/>
            <person name="Godfrey J."/>
            <person name="Wilson R.M."/>
            <person name="Miner T."/>
            <person name="Farmer C."/>
            <person name="Delehaunty K."/>
            <person name="Cordes M."/>
            <person name="Minx P."/>
            <person name="Tomlinson C."/>
            <person name="Chen J."/>
            <person name="Wollam A."/>
            <person name="Pepin K.H."/>
            <person name="Bhonagiri V."/>
            <person name="Zhang X."/>
            <person name="Warren W."/>
            <person name="Mitreva M."/>
            <person name="Mardis E.R."/>
            <person name="Wilson R.K."/>
        </authorList>
    </citation>
    <scope>NUCLEOTIDE SEQUENCE [LARGE SCALE GENOMIC DNA]</scope>
    <source>
        <strain evidence="2 3">ATCC 29426</strain>
    </source>
</reference>
<dbReference type="EMBL" id="AWUY01000387">
    <property type="protein sequence ID" value="ERJ70794.1"/>
    <property type="molecule type" value="Genomic_DNA"/>
</dbReference>
<sequence length="40" mass="4733">MSIFFFLSDCFSPQKRLFFASKAAVFCFKSAYIFSLYFLL</sequence>
<organism evidence="2 3">
    <name type="scientific">Prevotella disiens JCM 6334 = ATCC 29426</name>
    <dbReference type="NCBI Taxonomy" id="1235811"/>
    <lineage>
        <taxon>Bacteria</taxon>
        <taxon>Pseudomonadati</taxon>
        <taxon>Bacteroidota</taxon>
        <taxon>Bacteroidia</taxon>
        <taxon>Bacteroidales</taxon>
        <taxon>Prevotellaceae</taxon>
        <taxon>Prevotella</taxon>
    </lineage>
</organism>
<dbReference type="Proteomes" id="UP000016660">
    <property type="component" value="Unassembled WGS sequence"/>
</dbReference>
<name>A0ABP2Y7E4_9BACT</name>
<evidence type="ECO:0000256" key="1">
    <source>
        <dbReference type="SAM" id="Phobius"/>
    </source>
</evidence>
<evidence type="ECO:0000313" key="3">
    <source>
        <dbReference type="Proteomes" id="UP000016660"/>
    </source>
</evidence>
<accession>A0ABP2Y7E4</accession>
<keyword evidence="1" id="KW-0472">Membrane</keyword>
<feature type="transmembrane region" description="Helical" evidence="1">
    <location>
        <begin position="17"/>
        <end position="39"/>
    </location>
</feature>
<gene>
    <name evidence="2" type="ORF">HMPREF0653_02834</name>
</gene>
<keyword evidence="3" id="KW-1185">Reference proteome</keyword>
<protein>
    <submittedName>
        <fullName evidence="2">Uncharacterized protein</fullName>
    </submittedName>
</protein>
<comment type="caution">
    <text evidence="2">The sequence shown here is derived from an EMBL/GenBank/DDBJ whole genome shotgun (WGS) entry which is preliminary data.</text>
</comment>
<proteinExistence type="predicted"/>
<keyword evidence="1" id="KW-1133">Transmembrane helix</keyword>